<evidence type="ECO:0000313" key="7">
    <source>
        <dbReference type="EMBL" id="MBA8888222.1"/>
    </source>
</evidence>
<protein>
    <submittedName>
        <fullName evidence="7">Translocation and assembly module TamB</fullName>
    </submittedName>
</protein>
<name>A0A839F2G1_9GAMM</name>
<dbReference type="PANTHER" id="PTHR36985:SF1">
    <property type="entry name" value="TRANSLOCATION AND ASSEMBLY MODULE SUBUNIT TAMB"/>
    <property type="match status" value="1"/>
</dbReference>
<proteinExistence type="predicted"/>
<evidence type="ECO:0000256" key="4">
    <source>
        <dbReference type="ARBA" id="ARBA00023136"/>
    </source>
</evidence>
<evidence type="ECO:0000256" key="2">
    <source>
        <dbReference type="ARBA" id="ARBA00022692"/>
    </source>
</evidence>
<dbReference type="GO" id="GO:0005886">
    <property type="term" value="C:plasma membrane"/>
    <property type="evidence" value="ECO:0007669"/>
    <property type="project" value="InterPro"/>
</dbReference>
<dbReference type="EMBL" id="JACGXL010000003">
    <property type="protein sequence ID" value="MBA8888222.1"/>
    <property type="molecule type" value="Genomic_DNA"/>
</dbReference>
<dbReference type="GO" id="GO:0097347">
    <property type="term" value="C:TAM protein secretion complex"/>
    <property type="evidence" value="ECO:0007669"/>
    <property type="project" value="TreeGrafter"/>
</dbReference>
<evidence type="ECO:0000256" key="5">
    <source>
        <dbReference type="SAM" id="Phobius"/>
    </source>
</evidence>
<dbReference type="AlphaFoldDB" id="A0A839F2G1"/>
<dbReference type="PANTHER" id="PTHR36985">
    <property type="entry name" value="TRANSLOCATION AND ASSEMBLY MODULE SUBUNIT TAMB"/>
    <property type="match status" value="1"/>
</dbReference>
<organism evidence="7 8">
    <name type="scientific">Dokdonella fugitiva</name>
    <dbReference type="NCBI Taxonomy" id="328517"/>
    <lineage>
        <taxon>Bacteria</taxon>
        <taxon>Pseudomonadati</taxon>
        <taxon>Pseudomonadota</taxon>
        <taxon>Gammaproteobacteria</taxon>
        <taxon>Lysobacterales</taxon>
        <taxon>Rhodanobacteraceae</taxon>
        <taxon>Dokdonella</taxon>
    </lineage>
</organism>
<dbReference type="Pfam" id="PF04357">
    <property type="entry name" value="TamB"/>
    <property type="match status" value="1"/>
</dbReference>
<evidence type="ECO:0000256" key="1">
    <source>
        <dbReference type="ARBA" id="ARBA00004167"/>
    </source>
</evidence>
<keyword evidence="8" id="KW-1185">Reference proteome</keyword>
<feature type="domain" description="Translocation and assembly module TamB C-terminal" evidence="6">
    <location>
        <begin position="931"/>
        <end position="1269"/>
    </location>
</feature>
<dbReference type="InterPro" id="IPR007452">
    <property type="entry name" value="TamB_C"/>
</dbReference>
<feature type="transmembrane region" description="Helical" evidence="5">
    <location>
        <begin position="21"/>
        <end position="44"/>
    </location>
</feature>
<comment type="caution">
    <text evidence="7">The sequence shown here is derived from an EMBL/GenBank/DDBJ whole genome shotgun (WGS) entry which is preliminary data.</text>
</comment>
<keyword evidence="4 5" id="KW-0472">Membrane</keyword>
<dbReference type="RefSeq" id="WP_182531273.1">
    <property type="nucleotide sequence ID" value="NZ_JACGXL010000003.1"/>
</dbReference>
<sequence>MPARREYKGSGRVRGFSWRRLLARIGIALAVLLVLVGVLSFWLLRTESGLQFVLARAIGATDGKLTIARSSGSLAGPATIEDLRYRDPAAGLDVHAQRSTIAFAPLELLASRLHLTRLELDGLEVALTSVPQPPQPEKPVGEFSLAAPLDIVLDRLVLAHAKITSDGAPLLAIDTLDIVGRWTRAGVKLDSIALRSPDGRLDLHGTVSALPGYPGDGALDFRWKVADASYAGTLKANGDGKVAHLAVALSEPTAATIDAQLTQTKEWPWTAKVAVPRFDPKRVLKDSTLTALELSLQGRGDLHGGTVDGEVAANDHRVRIEPLRYALDGQHLKIEALTVRSPEAAGTLDASGDVQLDAKPVAATLALHWNDVVVPADLAGQALATHGRIDASGSAERFHAAGNLSIGPPGQLADLVLDLDGTPEAITLKQLALQQPKGGLDAHGTVTLKPAIGWQLDAKASKLDPGAFAAAWAGALDFDLATRGTLTDHGPDATIKLDRLGGTLRKRALSGHADLAIKPGYVVDGTLELASGNSRVAIVGRGGDQTDATITLAIASLGDWLPDAGGHLDGDFRVQGRWPKLAVNGRAHGAKIASGGSTIEALDVAADIASLDPPQGTLSIKANRVASGALAFDDVDIDGSGNRDAHQLTLDARGTPLGLRLALSGSANDQGRWNGTLKTLDVAVKDAPPLALEQPAAMAWDGKQFNAGETCLAGGGPRLCVGGSGGADGAFAARYRIEQLPLALAVKLASPDAPVRVEGIIGGHGDVRRSAAGALDGNAALASERGSIAYPDNANQPLLAYTGLALEATLSPQSTHATLRASLDHDGRLDGDVTLGGPAGSAQALGGHLDLALNSLAFVELLTPEVANAKGKLAANYTFAGTTAAPQINGALTLKELAAELPSAGLKLHDGDIAARATDADHFALDGTLKSGDGTLTLSGTGGIGANAPLHATIKGADFLAADIPAAKVVISPDLVIERTSENLSVGGSVTIPKTDVDLAKLPGGGTAKTSPDVVVVDAEQSAPGKPLPVVVGVEIRLGDDVKLAGLGLDGRIHGQLRIDQRPGKLATGTGTMNVEGTYRAYGQDLKIESGRLLFAGTSLDNPGLDIRAARTILGASGGQSDDTIIAGLQVRGTAQVPVLTVYSQPAMEQSEALSYLITGKPLSGLKSGEGDMLGTAARALGSATGDLLAKGIGARMGVEAGVSDNAAVGGAAFTVGKYLSPKLYLSYGVGLFTPGEVVSLKYIFSKRWNFEAQNATSGNRAGINYRWER</sequence>
<evidence type="ECO:0000259" key="6">
    <source>
        <dbReference type="Pfam" id="PF04357"/>
    </source>
</evidence>
<reference evidence="7 8" key="1">
    <citation type="submission" date="2020-07" db="EMBL/GenBank/DDBJ databases">
        <title>Genomic Encyclopedia of Type Strains, Phase IV (KMG-V): Genome sequencing to study the core and pangenomes of soil and plant-associated prokaryotes.</title>
        <authorList>
            <person name="Whitman W."/>
        </authorList>
    </citation>
    <scope>NUCLEOTIDE SEQUENCE [LARGE SCALE GENOMIC DNA]</scope>
    <source>
        <strain evidence="7 8">RH2WT43</strain>
    </source>
</reference>
<keyword evidence="2 5" id="KW-0812">Transmembrane</keyword>
<keyword evidence="3 5" id="KW-1133">Transmembrane helix</keyword>
<dbReference type="Proteomes" id="UP000550401">
    <property type="component" value="Unassembled WGS sequence"/>
</dbReference>
<dbReference type="GO" id="GO:0009306">
    <property type="term" value="P:protein secretion"/>
    <property type="evidence" value="ECO:0007669"/>
    <property type="project" value="InterPro"/>
</dbReference>
<evidence type="ECO:0000313" key="8">
    <source>
        <dbReference type="Proteomes" id="UP000550401"/>
    </source>
</evidence>
<accession>A0A839F2G1</accession>
<comment type="subcellular location">
    <subcellularLocation>
        <location evidence="1">Membrane</location>
        <topology evidence="1">Single-pass membrane protein</topology>
    </subcellularLocation>
</comment>
<gene>
    <name evidence="7" type="ORF">FHW12_002446</name>
</gene>
<evidence type="ECO:0000256" key="3">
    <source>
        <dbReference type="ARBA" id="ARBA00022989"/>
    </source>
</evidence>